<comment type="caution">
    <text evidence="5">The sequence shown here is derived from an EMBL/GenBank/DDBJ whole genome shotgun (WGS) entry which is preliminary data.</text>
</comment>
<keyword evidence="1" id="KW-0805">Transcription regulation</keyword>
<dbReference type="PROSITE" id="PS50949">
    <property type="entry name" value="HTH_GNTR"/>
    <property type="match status" value="1"/>
</dbReference>
<dbReference type="PANTHER" id="PTHR38445:SF10">
    <property type="entry name" value="GNTR-FAMILY TRANSCRIPTIONAL REGULATOR"/>
    <property type="match status" value="1"/>
</dbReference>
<name>A0A4R3MQN1_9FIRM</name>
<keyword evidence="2 5" id="KW-0238">DNA-binding</keyword>
<dbReference type="InterPro" id="IPR036390">
    <property type="entry name" value="WH_DNA-bd_sf"/>
</dbReference>
<accession>A0A4R3MQN1</accession>
<dbReference type="Gene3D" id="1.10.10.10">
    <property type="entry name" value="Winged helix-like DNA-binding domain superfamily/Winged helix DNA-binding domain"/>
    <property type="match status" value="1"/>
</dbReference>
<proteinExistence type="predicted"/>
<protein>
    <submittedName>
        <fullName evidence="5">DNA-binding transcriptional regulator YhcF (GntR family)</fullName>
    </submittedName>
</protein>
<dbReference type="AlphaFoldDB" id="A0A4R3MQN1"/>
<sequence length="125" mass="14032">MILDFNSEKAIYLQLAEAIEDNVLKDIFEEESQIPSTTEMSVSFKINPATAGKGVNLLVDEGIIYKKRGVGMFVSVGAKEKILSKRKESFYEGFICALINEAEKLNITKSEIIKMIERGFDDECN</sequence>
<dbReference type="InterPro" id="IPR000524">
    <property type="entry name" value="Tscrpt_reg_HTH_GntR"/>
</dbReference>
<dbReference type="Pfam" id="PF00392">
    <property type="entry name" value="GntR"/>
    <property type="match status" value="1"/>
</dbReference>
<keyword evidence="6" id="KW-1185">Reference proteome</keyword>
<evidence type="ECO:0000313" key="5">
    <source>
        <dbReference type="EMBL" id="TCT15481.1"/>
    </source>
</evidence>
<dbReference type="SUPFAM" id="SSF46785">
    <property type="entry name" value="Winged helix' DNA-binding domain"/>
    <property type="match status" value="1"/>
</dbReference>
<keyword evidence="3" id="KW-0804">Transcription</keyword>
<dbReference type="InterPro" id="IPR036388">
    <property type="entry name" value="WH-like_DNA-bd_sf"/>
</dbReference>
<dbReference type="GO" id="GO:0003677">
    <property type="term" value="F:DNA binding"/>
    <property type="evidence" value="ECO:0007669"/>
    <property type="project" value="UniProtKB-KW"/>
</dbReference>
<evidence type="ECO:0000256" key="2">
    <source>
        <dbReference type="ARBA" id="ARBA00023125"/>
    </source>
</evidence>
<organism evidence="5 6">
    <name type="scientific">Natranaerovirga pectinivora</name>
    <dbReference type="NCBI Taxonomy" id="682400"/>
    <lineage>
        <taxon>Bacteria</taxon>
        <taxon>Bacillati</taxon>
        <taxon>Bacillota</taxon>
        <taxon>Clostridia</taxon>
        <taxon>Lachnospirales</taxon>
        <taxon>Natranaerovirgaceae</taxon>
        <taxon>Natranaerovirga</taxon>
    </lineage>
</organism>
<feature type="domain" description="HTH gntR-type" evidence="4">
    <location>
        <begin position="9"/>
        <end position="77"/>
    </location>
</feature>
<evidence type="ECO:0000256" key="1">
    <source>
        <dbReference type="ARBA" id="ARBA00023015"/>
    </source>
</evidence>
<dbReference type="OrthoDB" id="162505at2"/>
<reference evidence="5 6" key="1">
    <citation type="submission" date="2019-03" db="EMBL/GenBank/DDBJ databases">
        <title>Genomic Encyclopedia of Type Strains, Phase IV (KMG-IV): sequencing the most valuable type-strain genomes for metagenomic binning, comparative biology and taxonomic classification.</title>
        <authorList>
            <person name="Goeker M."/>
        </authorList>
    </citation>
    <scope>NUCLEOTIDE SEQUENCE [LARGE SCALE GENOMIC DNA]</scope>
    <source>
        <strain evidence="5 6">DSM 24629</strain>
    </source>
</reference>
<dbReference type="PANTHER" id="PTHR38445">
    <property type="entry name" value="HTH-TYPE TRANSCRIPTIONAL REPRESSOR YTRA"/>
    <property type="match status" value="1"/>
</dbReference>
<dbReference type="Proteomes" id="UP000294902">
    <property type="component" value="Unassembled WGS sequence"/>
</dbReference>
<evidence type="ECO:0000256" key="3">
    <source>
        <dbReference type="ARBA" id="ARBA00023163"/>
    </source>
</evidence>
<evidence type="ECO:0000313" key="6">
    <source>
        <dbReference type="Proteomes" id="UP000294902"/>
    </source>
</evidence>
<dbReference type="GO" id="GO:0003700">
    <property type="term" value="F:DNA-binding transcription factor activity"/>
    <property type="evidence" value="ECO:0007669"/>
    <property type="project" value="InterPro"/>
</dbReference>
<dbReference type="RefSeq" id="WP_132251211.1">
    <property type="nucleotide sequence ID" value="NZ_SMAL01000003.1"/>
</dbReference>
<evidence type="ECO:0000259" key="4">
    <source>
        <dbReference type="PROSITE" id="PS50949"/>
    </source>
</evidence>
<gene>
    <name evidence="5" type="ORF">EDC18_103186</name>
</gene>
<dbReference type="EMBL" id="SMAL01000003">
    <property type="protein sequence ID" value="TCT15481.1"/>
    <property type="molecule type" value="Genomic_DNA"/>
</dbReference>